<comment type="cofactor">
    <cofactor evidence="1">
        <name>FAD</name>
        <dbReference type="ChEBI" id="CHEBI:57692"/>
    </cofactor>
</comment>
<evidence type="ECO:0000256" key="3">
    <source>
        <dbReference type="ARBA" id="ARBA00022630"/>
    </source>
</evidence>
<dbReference type="Proteomes" id="UP001153292">
    <property type="component" value="Chromosome 26"/>
</dbReference>
<dbReference type="InterPro" id="IPR036250">
    <property type="entry name" value="AcylCo_DH-like_C"/>
</dbReference>
<dbReference type="InterPro" id="IPR037069">
    <property type="entry name" value="AcylCoA_DH/ox_N_sf"/>
</dbReference>
<dbReference type="EMBL" id="OU963919">
    <property type="protein sequence ID" value="CAH0403807.1"/>
    <property type="molecule type" value="Genomic_DNA"/>
</dbReference>
<dbReference type="Gene3D" id="1.10.540.10">
    <property type="entry name" value="Acyl-CoA dehydrogenase/oxidase, N-terminal domain"/>
    <property type="match status" value="1"/>
</dbReference>
<dbReference type="InterPro" id="IPR046373">
    <property type="entry name" value="Acyl-CoA_Oxase/DH_mid-dom_sf"/>
</dbReference>
<dbReference type="InterPro" id="IPR009100">
    <property type="entry name" value="AcylCoA_DH/oxidase_NM_dom_sf"/>
</dbReference>
<dbReference type="InterPro" id="IPR049448">
    <property type="entry name" value="ACAD9/ACADV-like_C"/>
</dbReference>
<name>A0ABN8B680_CHISP</name>
<organism evidence="9 10">
    <name type="scientific">Chilo suppressalis</name>
    <name type="common">Asiatic rice borer moth</name>
    <dbReference type="NCBI Taxonomy" id="168631"/>
    <lineage>
        <taxon>Eukaryota</taxon>
        <taxon>Metazoa</taxon>
        <taxon>Ecdysozoa</taxon>
        <taxon>Arthropoda</taxon>
        <taxon>Hexapoda</taxon>
        <taxon>Insecta</taxon>
        <taxon>Pterygota</taxon>
        <taxon>Neoptera</taxon>
        <taxon>Endopterygota</taxon>
        <taxon>Lepidoptera</taxon>
        <taxon>Glossata</taxon>
        <taxon>Ditrysia</taxon>
        <taxon>Pyraloidea</taxon>
        <taxon>Crambidae</taxon>
        <taxon>Crambinae</taxon>
        <taxon>Chilo</taxon>
    </lineage>
</organism>
<evidence type="ECO:0000313" key="10">
    <source>
        <dbReference type="Proteomes" id="UP001153292"/>
    </source>
</evidence>
<evidence type="ECO:0000313" key="9">
    <source>
        <dbReference type="EMBL" id="CAH0403807.1"/>
    </source>
</evidence>
<evidence type="ECO:0000256" key="2">
    <source>
        <dbReference type="ARBA" id="ARBA00004173"/>
    </source>
</evidence>
<proteinExistence type="predicted"/>
<evidence type="ECO:0000256" key="7">
    <source>
        <dbReference type="ARBA" id="ARBA00023128"/>
    </source>
</evidence>
<keyword evidence="10" id="KW-1185">Reference proteome</keyword>
<evidence type="ECO:0000256" key="1">
    <source>
        <dbReference type="ARBA" id="ARBA00001974"/>
    </source>
</evidence>
<evidence type="ECO:0000256" key="6">
    <source>
        <dbReference type="ARBA" id="ARBA00023002"/>
    </source>
</evidence>
<evidence type="ECO:0000256" key="4">
    <source>
        <dbReference type="ARBA" id="ARBA00022827"/>
    </source>
</evidence>
<accession>A0ABN8B680</accession>
<sequence length="610" mass="69247">MNFARKICTIRNQTLSTNFSRKFRISAKNFESSHASQPQVQEEKFDFEDLNVLERTERRKPKINPFIKDVFVSVFNKELLAYPEILNKEETENLNARLAALEKVFYDPSKTREERKMALKRTRMYAAPVSLTNNGLAANHTESLQYLDVISSDVDLGQEISDHWVCLEAVRKGLEEDKYQQIVDDLITGDRPLKLCIKEKVAERITQADFRTHAELDGQGVWRISGEKYCTSDGVDEYLLVLSSFESDRVRAFLVHPNAKGIEHNGSFITFRQTPGTPLNMVTEQALAQILGTSRLHAATLCRNVLRRGVQSCIEYIKPRVFSGKPVSELSTIRSTIGEAVLDIYASESADYFTAGLLDGYESPDAEMEMAMCRNIMVDRGITSMLNLLTIPALEQEEECKRLLDDMRHLAARGESMGSINMFIALNGIHHAGKHMAEEVKQIRNPLYHPGFILKKVFESRHQENDNPKLNLYLAEHLHPTLKPPSENLEYCVLRMKYACETLMSRHGLDVASAFTELNRLAIAGTEILAMTAVLARASRSYCIGLHNAELEMKLAACYVDSAKEKVRKLIKEIDDGEFINLDHFKIQFGKKTIEGTSNLVEKPIARTFW</sequence>
<reference evidence="9" key="1">
    <citation type="submission" date="2021-12" db="EMBL/GenBank/DDBJ databases">
        <authorList>
            <person name="King R."/>
        </authorList>
    </citation>
    <scope>NUCLEOTIDE SEQUENCE</scope>
</reference>
<dbReference type="Gene3D" id="1.20.140.10">
    <property type="entry name" value="Butyryl-CoA Dehydrogenase, subunit A, domain 3"/>
    <property type="match status" value="2"/>
</dbReference>
<dbReference type="SUPFAM" id="SSF56645">
    <property type="entry name" value="Acyl-CoA dehydrogenase NM domain-like"/>
    <property type="match status" value="1"/>
</dbReference>
<feature type="domain" description="ACAD9/ACADV-like C-terminal" evidence="8">
    <location>
        <begin position="480"/>
        <end position="583"/>
    </location>
</feature>
<evidence type="ECO:0000259" key="8">
    <source>
        <dbReference type="Pfam" id="PF21343"/>
    </source>
</evidence>
<dbReference type="Gene3D" id="2.40.110.10">
    <property type="entry name" value="Butyryl-CoA Dehydrogenase, subunit A, domain 2"/>
    <property type="match status" value="1"/>
</dbReference>
<keyword evidence="4" id="KW-0274">FAD</keyword>
<comment type="subcellular location">
    <subcellularLocation>
        <location evidence="2">Mitochondrion</location>
    </subcellularLocation>
</comment>
<dbReference type="SUPFAM" id="SSF47203">
    <property type="entry name" value="Acyl-CoA dehydrogenase C-terminal domain-like"/>
    <property type="match status" value="1"/>
</dbReference>
<evidence type="ECO:0000256" key="5">
    <source>
        <dbReference type="ARBA" id="ARBA00022946"/>
    </source>
</evidence>
<keyword evidence="7" id="KW-0496">Mitochondrion</keyword>
<keyword evidence="3" id="KW-0285">Flavoprotein</keyword>
<keyword evidence="6" id="KW-0560">Oxidoreductase</keyword>
<dbReference type="Pfam" id="PF21343">
    <property type="entry name" value="ACAD9-ACADV_C"/>
    <property type="match status" value="1"/>
</dbReference>
<keyword evidence="5" id="KW-0809">Transit peptide</keyword>
<protein>
    <recommendedName>
        <fullName evidence="8">ACAD9/ACADV-like C-terminal domain-containing protein</fullName>
    </recommendedName>
</protein>
<gene>
    <name evidence="9" type="ORF">CHILSU_LOCUS7096</name>
</gene>